<dbReference type="RefSeq" id="XP_007730462.1">
    <property type="nucleotide sequence ID" value="XM_007732272.1"/>
</dbReference>
<evidence type="ECO:0000313" key="3">
    <source>
        <dbReference type="EMBL" id="EXJ89065.1"/>
    </source>
</evidence>
<proteinExistence type="predicted"/>
<dbReference type="HOGENOM" id="CLU_018631_0_0_1"/>
<sequence length="627" mass="69800">MLQELPVEVIQQITGCLPTATSIVNLGLTNRKLHEIVSADDYAVFRGFVRGTFPSIRTPPLWRDAARVLTSRSRAWDRRAFIGRQCHPPPDAVVLPQGQRARIVSGYQPVIDSYEDWQGGPWSSRKEVLAWGAGGRLRTRTSTDGGITWSSLRTQDDHRQDLDILDVHLLRPHQHDNTDGETIILMRPDKEVVKVETTSTPDVFNQKSTYIIPANDISCMDATKGIQPILSLVGGSSIRLYPVHGAERNILPIDTVPLQEKDKRPRFAKFLSDDTLAVGMQSLRGQGRDPIQIYNVSPTGISVRPVAETLPFSESAAPIIGRHGANVVAPLDDFGTSTRRPGQMFLSGWTDGVVWLHDTRTPRPVAEYIDSVDDGQILSLLPIGHERFLAGSSQNGCLKTYDLRMTGGRVYSYLEARARARSPSADAPTSLETGSSSPTNNQFNHATSPSPSPSPSPRDFNIFLTPAINYAEQPWEPLSHRRLRQDNRYRGSIYSLSSPSPMSPTVYAGIKNHVMQLDFVCTDDYRSDVPGLVDPVLGLDDPSNRVFDFSCYERPREGRESTDPVLLRKQKQMNLTEERRNSNSARKIGRGGHSVRSARVAADDDGWDERWQLETHDGVREGINWGP</sequence>
<comment type="caution">
    <text evidence="3">The sequence shown here is derived from an EMBL/GenBank/DDBJ whole genome shotgun (WGS) entry which is preliminary data.</text>
</comment>
<accession>W9YHC6</accession>
<protein>
    <recommendedName>
        <fullName evidence="2">F-box domain-containing protein</fullName>
    </recommendedName>
</protein>
<dbReference type="Proteomes" id="UP000019478">
    <property type="component" value="Unassembled WGS sequence"/>
</dbReference>
<dbReference type="OrthoDB" id="1259151at2759"/>
<evidence type="ECO:0000259" key="2">
    <source>
        <dbReference type="PROSITE" id="PS50181"/>
    </source>
</evidence>
<dbReference type="STRING" id="1182542.W9YHC6"/>
<dbReference type="PROSITE" id="PS50181">
    <property type="entry name" value="FBOX"/>
    <property type="match status" value="1"/>
</dbReference>
<dbReference type="SUPFAM" id="SSF50978">
    <property type="entry name" value="WD40 repeat-like"/>
    <property type="match status" value="1"/>
</dbReference>
<organism evidence="3 4">
    <name type="scientific">Capronia epimyces CBS 606.96</name>
    <dbReference type="NCBI Taxonomy" id="1182542"/>
    <lineage>
        <taxon>Eukaryota</taxon>
        <taxon>Fungi</taxon>
        <taxon>Dikarya</taxon>
        <taxon>Ascomycota</taxon>
        <taxon>Pezizomycotina</taxon>
        <taxon>Eurotiomycetes</taxon>
        <taxon>Chaetothyriomycetidae</taxon>
        <taxon>Chaetothyriales</taxon>
        <taxon>Herpotrichiellaceae</taxon>
        <taxon>Capronia</taxon>
    </lineage>
</organism>
<dbReference type="GeneID" id="19166262"/>
<dbReference type="Gene3D" id="2.130.10.10">
    <property type="entry name" value="YVTN repeat-like/Quinoprotein amine dehydrogenase"/>
    <property type="match status" value="1"/>
</dbReference>
<reference evidence="3 4" key="1">
    <citation type="submission" date="2013-03" db="EMBL/GenBank/DDBJ databases">
        <title>The Genome Sequence of Capronia epimyces CBS 606.96.</title>
        <authorList>
            <consortium name="The Broad Institute Genomics Platform"/>
            <person name="Cuomo C."/>
            <person name="de Hoog S."/>
            <person name="Gorbushina A."/>
            <person name="Walker B."/>
            <person name="Young S.K."/>
            <person name="Zeng Q."/>
            <person name="Gargeya S."/>
            <person name="Fitzgerald M."/>
            <person name="Haas B."/>
            <person name="Abouelleil A."/>
            <person name="Allen A.W."/>
            <person name="Alvarado L."/>
            <person name="Arachchi H.M."/>
            <person name="Berlin A.M."/>
            <person name="Chapman S.B."/>
            <person name="Gainer-Dewar J."/>
            <person name="Goldberg J."/>
            <person name="Griggs A."/>
            <person name="Gujja S."/>
            <person name="Hansen M."/>
            <person name="Howarth C."/>
            <person name="Imamovic A."/>
            <person name="Ireland A."/>
            <person name="Larimer J."/>
            <person name="McCowan C."/>
            <person name="Murphy C."/>
            <person name="Pearson M."/>
            <person name="Poon T.W."/>
            <person name="Priest M."/>
            <person name="Roberts A."/>
            <person name="Saif S."/>
            <person name="Shea T."/>
            <person name="Sisk P."/>
            <person name="Sykes S."/>
            <person name="Wortman J."/>
            <person name="Nusbaum C."/>
            <person name="Birren B."/>
        </authorList>
    </citation>
    <scope>NUCLEOTIDE SEQUENCE [LARGE SCALE GENOMIC DNA]</scope>
    <source>
        <strain evidence="3 4">CBS 606.96</strain>
    </source>
</reference>
<evidence type="ECO:0000313" key="4">
    <source>
        <dbReference type="Proteomes" id="UP000019478"/>
    </source>
</evidence>
<dbReference type="CDD" id="cd09917">
    <property type="entry name" value="F-box_SF"/>
    <property type="match status" value="1"/>
</dbReference>
<gene>
    <name evidence="3" type="ORF">A1O3_02129</name>
</gene>
<evidence type="ECO:0000256" key="1">
    <source>
        <dbReference type="SAM" id="MobiDB-lite"/>
    </source>
</evidence>
<dbReference type="InterPro" id="IPR015943">
    <property type="entry name" value="WD40/YVTN_repeat-like_dom_sf"/>
</dbReference>
<feature type="region of interest" description="Disordered" evidence="1">
    <location>
        <begin position="422"/>
        <end position="458"/>
    </location>
</feature>
<dbReference type="eggNOG" id="ENOG502SUQR">
    <property type="taxonomic scope" value="Eukaryota"/>
</dbReference>
<feature type="compositionally biased region" description="Polar residues" evidence="1">
    <location>
        <begin position="430"/>
        <end position="447"/>
    </location>
</feature>
<dbReference type="InterPro" id="IPR001810">
    <property type="entry name" value="F-box_dom"/>
</dbReference>
<feature type="region of interest" description="Disordered" evidence="1">
    <location>
        <begin position="574"/>
        <end position="601"/>
    </location>
</feature>
<keyword evidence="4" id="KW-1185">Reference proteome</keyword>
<dbReference type="EMBL" id="AMGY01000002">
    <property type="protein sequence ID" value="EXJ89065.1"/>
    <property type="molecule type" value="Genomic_DNA"/>
</dbReference>
<feature type="domain" description="F-box" evidence="2">
    <location>
        <begin position="1"/>
        <end position="48"/>
    </location>
</feature>
<dbReference type="AlphaFoldDB" id="W9YHC6"/>
<name>W9YHC6_9EURO</name>
<dbReference type="InterPro" id="IPR036322">
    <property type="entry name" value="WD40_repeat_dom_sf"/>
</dbReference>